<proteinExistence type="predicted"/>
<dbReference type="CDD" id="cd07709">
    <property type="entry name" value="flavodiiron_proteins_MBL-fold"/>
    <property type="match status" value="1"/>
</dbReference>
<dbReference type="CDD" id="cd01949">
    <property type="entry name" value="GGDEF"/>
    <property type="match status" value="1"/>
</dbReference>
<sequence length="610" mass="69561">MSDASLNNRVFPCREPTPDELEHAIEVAHRVWWVGHHFADDPFQCHPYLIEHGDQSVLLDPGSVLTFDTTLRKIREIIPLESIRYFICHHQDPDITGILPSLDPLITRPDAVVLSHWRTNALLKHLGLKKLPLVCVEDHRWELDLGGRRLQFLFTPYLHFSGAFCTFDQATGTLFSSDLFGGLSKDTPLFAQDERAFEAIQFFHEHYMPSQEILRHGLTNMESLPIRLIAPQHGSLIPEHLVRFMFDRLKSLDCGLFLLTRTNSDYRRLSGLNHMLREMMQTLMVQRDFSAVAARILELAKPLIPVTDLEFFAATESGDTLHLAPESGFRGTIAQAPAACRAFLGMRRDHWQRDQAGPYLIVPYTGETRQPNGDPIRMMLILPLFSPQNDTVQAVVLFRLRENLDVDEEMAHILTQLSIPLGVAVEREIIFRVMDMEQKKSYERSIRDPLTNLYTRYYMQEAVARLCRIHDRDAHASITVLAFDIDHFKSVNDTYGHAMGDVTLRTVAHIIADSIRGVDIPVRLGGEEFLLFLIGSPQHVPPAVANRILRRVESQKFESPMHERVVTISCGISYREINEPIDKTIERADLALYQAKSTGRNKVVIHPGHA</sequence>
<gene>
    <name evidence="4" type="ORF">SIID45300_00370</name>
</gene>
<dbReference type="SUPFAM" id="SSF56281">
    <property type="entry name" value="Metallo-hydrolase/oxidoreductase"/>
    <property type="match status" value="1"/>
</dbReference>
<keyword evidence="5" id="KW-1185">Reference proteome</keyword>
<dbReference type="PANTHER" id="PTHR45138:SF9">
    <property type="entry name" value="DIGUANYLATE CYCLASE DGCM-RELATED"/>
    <property type="match status" value="1"/>
</dbReference>
<protein>
    <recommendedName>
        <fullName evidence="1">diguanylate cyclase</fullName>
        <ecNumber evidence="1">2.7.7.65</ecNumber>
    </recommendedName>
</protein>
<dbReference type="EMBL" id="BAAFGK010000001">
    <property type="protein sequence ID" value="GAB0056070.1"/>
    <property type="molecule type" value="Genomic_DNA"/>
</dbReference>
<evidence type="ECO:0000256" key="2">
    <source>
        <dbReference type="ARBA" id="ARBA00034247"/>
    </source>
</evidence>
<dbReference type="EC" id="2.7.7.65" evidence="1"/>
<evidence type="ECO:0000313" key="4">
    <source>
        <dbReference type="EMBL" id="GAB0056070.1"/>
    </source>
</evidence>
<evidence type="ECO:0000256" key="1">
    <source>
        <dbReference type="ARBA" id="ARBA00012528"/>
    </source>
</evidence>
<dbReference type="InterPro" id="IPR000160">
    <property type="entry name" value="GGDEF_dom"/>
</dbReference>
<dbReference type="InterPro" id="IPR036866">
    <property type="entry name" value="RibonucZ/Hydroxyglut_hydro"/>
</dbReference>
<dbReference type="SUPFAM" id="SSF55781">
    <property type="entry name" value="GAF domain-like"/>
    <property type="match status" value="1"/>
</dbReference>
<evidence type="ECO:0000259" key="3">
    <source>
        <dbReference type="PROSITE" id="PS50887"/>
    </source>
</evidence>
<dbReference type="Pfam" id="PF00990">
    <property type="entry name" value="GGDEF"/>
    <property type="match status" value="1"/>
</dbReference>
<dbReference type="SMART" id="SM00849">
    <property type="entry name" value="Lactamase_B"/>
    <property type="match status" value="1"/>
</dbReference>
<dbReference type="InterPro" id="IPR001279">
    <property type="entry name" value="Metallo-B-lactamas"/>
</dbReference>
<reference evidence="4 5" key="1">
    <citation type="submission" date="2024-09" db="EMBL/GenBank/DDBJ databases">
        <title>Draft genome sequence of Candidatus Magnetaquicoccaceae bacterium FCR-1.</title>
        <authorList>
            <person name="Shimoshige H."/>
            <person name="Shimamura S."/>
            <person name="Taoka A."/>
            <person name="Kobayashi H."/>
            <person name="Maekawa T."/>
        </authorList>
    </citation>
    <scope>NUCLEOTIDE SEQUENCE [LARGE SCALE GENOMIC DNA]</scope>
    <source>
        <strain evidence="4 5">FCR-1</strain>
    </source>
</reference>
<dbReference type="RefSeq" id="WP_420903779.1">
    <property type="nucleotide sequence ID" value="NZ_BAAFGK010000001.1"/>
</dbReference>
<dbReference type="PROSITE" id="PS50887">
    <property type="entry name" value="GGDEF"/>
    <property type="match status" value="1"/>
</dbReference>
<dbReference type="SMART" id="SM00267">
    <property type="entry name" value="GGDEF"/>
    <property type="match status" value="1"/>
</dbReference>
<comment type="caution">
    <text evidence="4">The sequence shown here is derived from an EMBL/GenBank/DDBJ whole genome shotgun (WGS) entry which is preliminary data.</text>
</comment>
<dbReference type="Proteomes" id="UP001628193">
    <property type="component" value="Unassembled WGS sequence"/>
</dbReference>
<feature type="domain" description="GGDEF" evidence="3">
    <location>
        <begin position="476"/>
        <end position="608"/>
    </location>
</feature>
<comment type="catalytic activity">
    <reaction evidence="2">
        <text>2 GTP = 3',3'-c-di-GMP + 2 diphosphate</text>
        <dbReference type="Rhea" id="RHEA:24898"/>
        <dbReference type="ChEBI" id="CHEBI:33019"/>
        <dbReference type="ChEBI" id="CHEBI:37565"/>
        <dbReference type="ChEBI" id="CHEBI:58805"/>
        <dbReference type="EC" id="2.7.7.65"/>
    </reaction>
</comment>
<dbReference type="InterPro" id="IPR045761">
    <property type="entry name" value="ODP_dom"/>
</dbReference>
<dbReference type="SUPFAM" id="SSF55073">
    <property type="entry name" value="Nucleotide cyclase"/>
    <property type="match status" value="1"/>
</dbReference>
<name>A0ABQ0C5A5_9PROT</name>
<dbReference type="InterPro" id="IPR043128">
    <property type="entry name" value="Rev_trsase/Diguanyl_cyclase"/>
</dbReference>
<dbReference type="PANTHER" id="PTHR45138">
    <property type="entry name" value="REGULATORY COMPONENTS OF SENSORY TRANSDUCTION SYSTEM"/>
    <property type="match status" value="1"/>
</dbReference>
<dbReference type="NCBIfam" id="TIGR00254">
    <property type="entry name" value="GGDEF"/>
    <property type="match status" value="1"/>
</dbReference>
<dbReference type="Gene3D" id="3.30.70.270">
    <property type="match status" value="1"/>
</dbReference>
<organism evidence="4 5">
    <name type="scientific">Candidatus Magnetaquiglobus chichijimensis</name>
    <dbReference type="NCBI Taxonomy" id="3141448"/>
    <lineage>
        <taxon>Bacteria</taxon>
        <taxon>Pseudomonadati</taxon>
        <taxon>Pseudomonadota</taxon>
        <taxon>Magnetococcia</taxon>
        <taxon>Magnetococcales</taxon>
        <taxon>Candidatus Magnetaquicoccaceae</taxon>
        <taxon>Candidatus Magnetaquiglobus</taxon>
    </lineage>
</organism>
<dbReference type="Gene3D" id="3.60.15.10">
    <property type="entry name" value="Ribonuclease Z/Hydroxyacylglutathione hydrolase-like"/>
    <property type="match status" value="1"/>
</dbReference>
<dbReference type="Pfam" id="PF19583">
    <property type="entry name" value="ODP"/>
    <property type="match status" value="1"/>
</dbReference>
<accession>A0ABQ0C5A5</accession>
<dbReference type="InterPro" id="IPR050469">
    <property type="entry name" value="Diguanylate_Cyclase"/>
</dbReference>
<dbReference type="InterPro" id="IPR029787">
    <property type="entry name" value="Nucleotide_cyclase"/>
</dbReference>
<evidence type="ECO:0000313" key="5">
    <source>
        <dbReference type="Proteomes" id="UP001628193"/>
    </source>
</evidence>